<evidence type="ECO:0000256" key="4">
    <source>
        <dbReference type="ARBA" id="ARBA00018335"/>
    </source>
</evidence>
<feature type="domain" description="GST C-terminal" evidence="15">
    <location>
        <begin position="45"/>
        <end position="181"/>
    </location>
</feature>
<keyword evidence="8" id="KW-0694">RNA-binding</keyword>
<evidence type="ECO:0000256" key="8">
    <source>
        <dbReference type="ARBA" id="ARBA00022884"/>
    </source>
</evidence>
<dbReference type="Pfam" id="PF18485">
    <property type="entry name" value="GST_N_5"/>
    <property type="match status" value="1"/>
</dbReference>
<comment type="similarity">
    <text evidence="2 13">Belongs to the class-I aminoacyl-tRNA synthetase family.</text>
</comment>
<dbReference type="InterPro" id="IPR014729">
    <property type="entry name" value="Rossmann-like_a/b/a_fold"/>
</dbReference>
<dbReference type="InterPro" id="IPR009068">
    <property type="entry name" value="uS15_NS1_RNA-bd_sf"/>
</dbReference>
<feature type="compositionally biased region" description="Low complexity" evidence="14">
    <location>
        <begin position="923"/>
        <end position="933"/>
    </location>
</feature>
<dbReference type="InterPro" id="IPR004046">
    <property type="entry name" value="GST_C"/>
</dbReference>
<evidence type="ECO:0000256" key="7">
    <source>
        <dbReference type="ARBA" id="ARBA00022840"/>
    </source>
</evidence>
<evidence type="ECO:0000313" key="17">
    <source>
        <dbReference type="Proteomes" id="UP000694888"/>
    </source>
</evidence>
<evidence type="ECO:0000256" key="6">
    <source>
        <dbReference type="ARBA" id="ARBA00022741"/>
    </source>
</evidence>
<dbReference type="HAMAP" id="MF_00098">
    <property type="entry name" value="Met_tRNA_synth_type1"/>
    <property type="match status" value="1"/>
</dbReference>
<dbReference type="InterPro" id="IPR036282">
    <property type="entry name" value="Glutathione-S-Trfase_C_sf"/>
</dbReference>
<reference evidence="18" key="1">
    <citation type="submission" date="2025-08" db="UniProtKB">
        <authorList>
            <consortium name="RefSeq"/>
        </authorList>
    </citation>
    <scope>IDENTIFICATION</scope>
</reference>
<name>A0ABM0JPG3_APLCA</name>
<gene>
    <name evidence="18" type="primary">LOC101855339</name>
</gene>
<keyword evidence="9 13" id="KW-0648">Protein biosynthesis</keyword>
<evidence type="ECO:0000256" key="1">
    <source>
        <dbReference type="ARBA" id="ARBA00004496"/>
    </source>
</evidence>
<evidence type="ECO:0000259" key="15">
    <source>
        <dbReference type="PROSITE" id="PS50405"/>
    </source>
</evidence>
<dbReference type="CDD" id="cd00939">
    <property type="entry name" value="MetRS_RNA"/>
    <property type="match status" value="2"/>
</dbReference>
<dbReference type="InterPro" id="IPR041872">
    <property type="entry name" value="Anticodon_Met"/>
</dbReference>
<evidence type="ECO:0000256" key="10">
    <source>
        <dbReference type="ARBA" id="ARBA00023146"/>
    </source>
</evidence>
<dbReference type="PRINTS" id="PR01041">
    <property type="entry name" value="TRNASYNTHMET"/>
</dbReference>
<keyword evidence="10 13" id="KW-0030">Aminoacyl-tRNA synthetase</keyword>
<feature type="region of interest" description="Disordered" evidence="14">
    <location>
        <begin position="989"/>
        <end position="1010"/>
    </location>
</feature>
<dbReference type="Gene3D" id="1.10.730.10">
    <property type="entry name" value="Isoleucyl-tRNA Synthetase, Domain 1"/>
    <property type="match status" value="1"/>
</dbReference>
<dbReference type="GeneID" id="101855339"/>
<accession>A0ABM0JPG3</accession>
<dbReference type="InterPro" id="IPR010987">
    <property type="entry name" value="Glutathione-S-Trfase_C-like"/>
</dbReference>
<feature type="domain" description="WHEP-TRS" evidence="16">
    <location>
        <begin position="830"/>
        <end position="886"/>
    </location>
</feature>
<dbReference type="Pfam" id="PF00458">
    <property type="entry name" value="WHEP-TRS"/>
    <property type="match status" value="2"/>
</dbReference>
<dbReference type="Proteomes" id="UP000694888">
    <property type="component" value="Unplaced"/>
</dbReference>
<evidence type="ECO:0000256" key="9">
    <source>
        <dbReference type="ARBA" id="ARBA00022917"/>
    </source>
</evidence>
<dbReference type="InterPro" id="IPR014758">
    <property type="entry name" value="Met-tRNA_synth"/>
</dbReference>
<dbReference type="PROSITE" id="PS50405">
    <property type="entry name" value="GST_CTER"/>
    <property type="match status" value="1"/>
</dbReference>
<keyword evidence="5 13" id="KW-0436">Ligase</keyword>
<dbReference type="RefSeq" id="XP_005098473.2">
    <property type="nucleotide sequence ID" value="XM_005098416.3"/>
</dbReference>
<dbReference type="PANTHER" id="PTHR45765:SF1">
    <property type="entry name" value="METHIONINE--TRNA LIGASE, CYTOPLASMIC"/>
    <property type="match status" value="1"/>
</dbReference>
<proteinExistence type="inferred from homology"/>
<dbReference type="SUPFAM" id="SSF47616">
    <property type="entry name" value="GST C-terminal domain-like"/>
    <property type="match status" value="1"/>
</dbReference>
<dbReference type="Gene3D" id="1.20.1050.10">
    <property type="match status" value="1"/>
</dbReference>
<feature type="region of interest" description="Disordered" evidence="14">
    <location>
        <begin position="804"/>
        <end position="829"/>
    </location>
</feature>
<dbReference type="SUPFAM" id="SSF47060">
    <property type="entry name" value="S15/NS1 RNA-binding domain"/>
    <property type="match status" value="2"/>
</dbReference>
<protein>
    <recommendedName>
        <fullName evidence="4">Methionine--tRNA ligase, cytoplasmic</fullName>
        <ecNumber evidence="3">6.1.1.10</ecNumber>
    </recommendedName>
    <alternativeName>
        <fullName evidence="11">Methionyl-tRNA synthetase</fullName>
    </alternativeName>
</protein>
<dbReference type="SMART" id="SM00991">
    <property type="entry name" value="WHEP-TRS"/>
    <property type="match status" value="2"/>
</dbReference>
<dbReference type="InterPro" id="IPR001412">
    <property type="entry name" value="aa-tRNA-synth_I_CS"/>
</dbReference>
<evidence type="ECO:0000256" key="12">
    <source>
        <dbReference type="ARBA" id="ARBA00047364"/>
    </source>
</evidence>
<dbReference type="PANTHER" id="PTHR45765">
    <property type="entry name" value="METHIONINE--TRNA LIGASE"/>
    <property type="match status" value="1"/>
</dbReference>
<dbReference type="InterPro" id="IPR029038">
    <property type="entry name" value="MetRS_Zn"/>
</dbReference>
<evidence type="ECO:0000259" key="16">
    <source>
        <dbReference type="PROSITE" id="PS51185"/>
    </source>
</evidence>
<dbReference type="InterPro" id="IPR009080">
    <property type="entry name" value="tRNAsynth_Ia_anticodon-bd"/>
</dbReference>
<sequence>MASFISDSVVPYLSKQKLPVLEIEDGKFIFSSNSAAKYLFLKGKIPTEEASMDEILSWESEVLLPVIAPFLVFLVGQAKRDSKLIEKVEKALQFVDKKLGASKFLTGDTFGVADVCVFCTIYPLFNLKNSSLADKFTNLRRFYDEVSSKAVVQGVLSEEWKENNQQDAFKASLLAQRFPPIPGASASVSPAAAKPSASVSLSVSSEDQVPVEKVSQEEADAALKAWGKDPKDCPKPRVRQHPVLPDPKARNIMVTSALPYVNNVPHLGNIIGCVLSADVYSRFARLRNYNVLYVCGTDEYGTATETKAMEEGVTPKEICDKYNKLHTQIYEWFNIDFDYFGRTTTELQTEIAQDIFWKLYQEGYILKDSIEQLYCTKCNKFLADRFVEGTCPMCGFDDARGDQCDGCGKLINAVELINPKCKMCKSSPVVKSTQHLFVDLPKLEPKLKDHLNRVYESGTWTNNARVITNSWIRDGLKPRCISRDLKWGTPIPLEGYTDKVFYVWFDAPIGYISITANYTDKWREWWKNDEKVEMYNFLGKDNVPFHSVIFPSCLLGANDKYTVVNHMIATEYLNYEDTKFSKSRGSGVFGDQARDTGIPADVYRFYLLYLRPESQDTAFSWDDFLLKNNSELLNNLGNFINRALMFLNNNFAGKVQEMQVNEEDTQLLALISREIQGYVGNLEACRLRDGIRNILTISRLGNQYMQNNKPWVLAKGNAEEKLRAGCVVSLCANVSCLLSVLLQPYMPSISATIQGQLQAPSTVNVITGEFVAMLKPGHQIGKPSPLFQKIEASTMADLKARFEGKPAEKPAPKKGGGAPAVAVTKASPEEVERLTKAVSDQGNKVRELKTAKAEKSIVDAEVATLLKLKQELAAAQGVDPNAAAGGKKKGGKSGGGGGGGGKSGGGGGGGGKKEKAGGGGSGAAPAVASPAVNGGAGDSPSSPEVARLTQAVADQGNKVRDLKAAKAEKSAIDTEVASLLQLKRELAVAQGQDPDAAVGGGSSKKKGKKK</sequence>
<dbReference type="NCBIfam" id="TIGR00398">
    <property type="entry name" value="metG"/>
    <property type="match status" value="1"/>
</dbReference>
<dbReference type="SUPFAM" id="SSF52374">
    <property type="entry name" value="Nucleotidylyl transferase"/>
    <property type="match status" value="1"/>
</dbReference>
<dbReference type="InterPro" id="IPR000738">
    <property type="entry name" value="WHEP-TRS_dom"/>
</dbReference>
<dbReference type="GO" id="GO:0016874">
    <property type="term" value="F:ligase activity"/>
    <property type="evidence" value="ECO:0007669"/>
    <property type="project" value="UniProtKB-KW"/>
</dbReference>
<comment type="subcellular location">
    <subcellularLocation>
        <location evidence="1">Cytoplasm</location>
    </subcellularLocation>
</comment>
<dbReference type="Gene3D" id="3.40.30.10">
    <property type="entry name" value="Glutaredoxin"/>
    <property type="match status" value="1"/>
</dbReference>
<dbReference type="Gene3D" id="3.40.50.620">
    <property type="entry name" value="HUPs"/>
    <property type="match status" value="1"/>
</dbReference>
<dbReference type="PROSITE" id="PS00178">
    <property type="entry name" value="AA_TRNA_LIGASE_I"/>
    <property type="match status" value="1"/>
</dbReference>
<keyword evidence="17" id="KW-1185">Reference proteome</keyword>
<dbReference type="Gene3D" id="2.20.28.20">
    <property type="entry name" value="Methionyl-tRNA synthetase, Zn-domain"/>
    <property type="match status" value="1"/>
</dbReference>
<evidence type="ECO:0000256" key="11">
    <source>
        <dbReference type="ARBA" id="ARBA00030904"/>
    </source>
</evidence>
<dbReference type="PROSITE" id="PS51185">
    <property type="entry name" value="WHEP_TRS_2"/>
    <property type="match status" value="2"/>
</dbReference>
<feature type="domain" description="WHEP-TRS" evidence="16">
    <location>
        <begin position="944"/>
        <end position="1000"/>
    </location>
</feature>
<dbReference type="Pfam" id="PF00043">
    <property type="entry name" value="GST_C"/>
    <property type="match status" value="1"/>
</dbReference>
<dbReference type="SUPFAM" id="SSF57770">
    <property type="entry name" value="Methionyl-tRNA synthetase (MetRS), Zn-domain"/>
    <property type="match status" value="1"/>
</dbReference>
<dbReference type="PROSITE" id="PS00762">
    <property type="entry name" value="WHEP_TRS_1"/>
    <property type="match status" value="2"/>
</dbReference>
<feature type="region of interest" description="Disordered" evidence="14">
    <location>
        <begin position="880"/>
        <end position="946"/>
    </location>
</feature>
<dbReference type="InterPro" id="IPR023458">
    <property type="entry name" value="Met-tRNA_ligase_1"/>
</dbReference>
<evidence type="ECO:0000256" key="5">
    <source>
        <dbReference type="ARBA" id="ARBA00022598"/>
    </source>
</evidence>
<dbReference type="Pfam" id="PF09334">
    <property type="entry name" value="tRNA-synt_1g"/>
    <property type="match status" value="1"/>
</dbReference>
<organism evidence="17 18">
    <name type="scientific">Aplysia californica</name>
    <name type="common">California sea hare</name>
    <dbReference type="NCBI Taxonomy" id="6500"/>
    <lineage>
        <taxon>Eukaryota</taxon>
        <taxon>Metazoa</taxon>
        <taxon>Spiralia</taxon>
        <taxon>Lophotrochozoa</taxon>
        <taxon>Mollusca</taxon>
        <taxon>Gastropoda</taxon>
        <taxon>Heterobranchia</taxon>
        <taxon>Euthyneura</taxon>
        <taxon>Tectipleura</taxon>
        <taxon>Aplysiida</taxon>
        <taxon>Aplysioidea</taxon>
        <taxon>Aplysiidae</taxon>
        <taxon>Aplysia</taxon>
    </lineage>
</organism>
<dbReference type="CDD" id="cd07957">
    <property type="entry name" value="Anticodon_Ia_Met"/>
    <property type="match status" value="1"/>
</dbReference>
<dbReference type="SUPFAM" id="SSF47323">
    <property type="entry name" value="Anticodon-binding domain of a subclass of class I aminoacyl-tRNA synthetases"/>
    <property type="match status" value="1"/>
</dbReference>
<evidence type="ECO:0000256" key="14">
    <source>
        <dbReference type="SAM" id="MobiDB-lite"/>
    </source>
</evidence>
<dbReference type="Gene3D" id="1.10.287.10">
    <property type="entry name" value="S15/NS1, RNA-binding"/>
    <property type="match status" value="2"/>
</dbReference>
<dbReference type="EC" id="6.1.1.10" evidence="3"/>
<keyword evidence="7 13" id="KW-0067">ATP-binding</keyword>
<dbReference type="NCBIfam" id="NF001100">
    <property type="entry name" value="PRK00133.1"/>
    <property type="match status" value="1"/>
</dbReference>
<feature type="compositionally biased region" description="Gly residues" evidence="14">
    <location>
        <begin position="892"/>
        <end position="910"/>
    </location>
</feature>
<dbReference type="InterPro" id="IPR041598">
    <property type="entry name" value="MARS_N"/>
</dbReference>
<dbReference type="CDD" id="cd00814">
    <property type="entry name" value="MetRS_core"/>
    <property type="match status" value="1"/>
</dbReference>
<dbReference type="Pfam" id="PF19303">
    <property type="entry name" value="Anticodon_3"/>
    <property type="match status" value="1"/>
</dbReference>
<comment type="catalytic activity">
    <reaction evidence="12">
        <text>tRNA(Met) + L-methionine + ATP = L-methionyl-tRNA(Met) + AMP + diphosphate</text>
        <dbReference type="Rhea" id="RHEA:13481"/>
        <dbReference type="Rhea" id="RHEA-COMP:9667"/>
        <dbReference type="Rhea" id="RHEA-COMP:9698"/>
        <dbReference type="ChEBI" id="CHEBI:30616"/>
        <dbReference type="ChEBI" id="CHEBI:33019"/>
        <dbReference type="ChEBI" id="CHEBI:57844"/>
        <dbReference type="ChEBI" id="CHEBI:78442"/>
        <dbReference type="ChEBI" id="CHEBI:78530"/>
        <dbReference type="ChEBI" id="CHEBI:456215"/>
        <dbReference type="EC" id="6.1.1.10"/>
    </reaction>
</comment>
<dbReference type="InterPro" id="IPR015413">
    <property type="entry name" value="Methionyl/Leucyl_tRNA_Synth"/>
</dbReference>
<evidence type="ECO:0000256" key="2">
    <source>
        <dbReference type="ARBA" id="ARBA00005594"/>
    </source>
</evidence>
<dbReference type="InterPro" id="IPR033911">
    <property type="entry name" value="MetRS_core"/>
</dbReference>
<evidence type="ECO:0000313" key="18">
    <source>
        <dbReference type="RefSeq" id="XP_005098473.2"/>
    </source>
</evidence>
<evidence type="ECO:0000256" key="13">
    <source>
        <dbReference type="RuleBase" id="RU363039"/>
    </source>
</evidence>
<evidence type="ECO:0000256" key="3">
    <source>
        <dbReference type="ARBA" id="ARBA00012838"/>
    </source>
</evidence>
<keyword evidence="6 13" id="KW-0547">Nucleotide-binding</keyword>